<dbReference type="GO" id="GO:0003676">
    <property type="term" value="F:nucleic acid binding"/>
    <property type="evidence" value="ECO:0007669"/>
    <property type="project" value="InterPro"/>
</dbReference>
<gene>
    <name evidence="2" type="ORF">SPI_00966</name>
</gene>
<keyword evidence="2" id="KW-0808">Transferase</keyword>
<organism evidence="2 3">
    <name type="scientific">Niveomyces insectorum RCEF 264</name>
    <dbReference type="NCBI Taxonomy" id="1081102"/>
    <lineage>
        <taxon>Eukaryota</taxon>
        <taxon>Fungi</taxon>
        <taxon>Dikarya</taxon>
        <taxon>Ascomycota</taxon>
        <taxon>Pezizomycotina</taxon>
        <taxon>Sordariomycetes</taxon>
        <taxon>Hypocreomycetidae</taxon>
        <taxon>Hypocreales</taxon>
        <taxon>Cordycipitaceae</taxon>
        <taxon>Niveomyces</taxon>
    </lineage>
</organism>
<evidence type="ECO:0000313" key="2">
    <source>
        <dbReference type="EMBL" id="OAA68771.1"/>
    </source>
</evidence>
<reference evidence="2 3" key="1">
    <citation type="journal article" date="2016" name="Genome Biol. Evol.">
        <title>Divergent and convergent evolution of fungal pathogenicity.</title>
        <authorList>
            <person name="Shang Y."/>
            <person name="Xiao G."/>
            <person name="Zheng P."/>
            <person name="Cen K."/>
            <person name="Zhan S."/>
            <person name="Wang C."/>
        </authorList>
    </citation>
    <scope>NUCLEOTIDE SEQUENCE [LARGE SCALE GENOMIC DNA]</scope>
    <source>
        <strain evidence="2 3">RCEF 264</strain>
    </source>
</reference>
<comment type="caution">
    <text evidence="2">The sequence shown here is derived from an EMBL/GenBank/DDBJ whole genome shotgun (WGS) entry which is preliminary data.</text>
</comment>
<dbReference type="CDD" id="cd02440">
    <property type="entry name" value="AdoMet_MTases"/>
    <property type="match status" value="1"/>
</dbReference>
<dbReference type="Gene3D" id="1.10.8.10">
    <property type="entry name" value="DNA helicase RuvA subunit, C-terminal domain"/>
    <property type="match status" value="1"/>
</dbReference>
<dbReference type="SUPFAM" id="SSF53335">
    <property type="entry name" value="S-adenosyl-L-methionine-dependent methyltransferases"/>
    <property type="match status" value="1"/>
</dbReference>
<sequence>MPRLPPSLFWRARHRAGPGATLLLPVCRDLPSARTELRWIREHVQQHGSRGAPAGRRRILALCRRRGRGEPLQYVLGTQPFGPLELLCRRGVLIPRPEPEAYTLHLAALLAAEARRRPSISPTRPSSPPPPPPPPTLTVLDACTGSGCIALLLYAQLRAVFSLRVLGLDRAPAAVALARVNARQHGFLPEASDSSSSAVHFVRADFFSDEWLRAFEPGGSMHHADRLDVLVCNPPYVSPAGFARSTARSVRLFEPKAAQVPAVDVDGGYREDGSHLEDVFYGRLLALAARLDARLMLCEVGGLAQAQRVVARALADGDPLCIEIWADCPDAVGLDDSTTQPRSVCVAGRDIPIRGSGHGRSVFIRRR</sequence>
<dbReference type="STRING" id="1081102.A0A168AHY8"/>
<evidence type="ECO:0000256" key="1">
    <source>
        <dbReference type="SAM" id="MobiDB-lite"/>
    </source>
</evidence>
<dbReference type="GO" id="GO:0005739">
    <property type="term" value="C:mitochondrion"/>
    <property type="evidence" value="ECO:0007669"/>
    <property type="project" value="TreeGrafter"/>
</dbReference>
<protein>
    <submittedName>
        <fullName evidence="2">Mitochondrial n-glutamine methyltransferase mtq1</fullName>
    </submittedName>
</protein>
<dbReference type="Proteomes" id="UP000076874">
    <property type="component" value="Unassembled WGS sequence"/>
</dbReference>
<evidence type="ECO:0000313" key="3">
    <source>
        <dbReference type="Proteomes" id="UP000076874"/>
    </source>
</evidence>
<name>A0A168AHY8_9HYPO</name>
<dbReference type="AlphaFoldDB" id="A0A168AHY8"/>
<dbReference type="PANTHER" id="PTHR18895">
    <property type="entry name" value="HEMK METHYLTRANSFERASE"/>
    <property type="match status" value="1"/>
</dbReference>
<dbReference type="OrthoDB" id="269872at2759"/>
<dbReference type="GO" id="GO:0032259">
    <property type="term" value="P:methylation"/>
    <property type="evidence" value="ECO:0007669"/>
    <property type="project" value="UniProtKB-KW"/>
</dbReference>
<dbReference type="Gene3D" id="3.40.50.150">
    <property type="entry name" value="Vaccinia Virus protein VP39"/>
    <property type="match status" value="1"/>
</dbReference>
<dbReference type="InterPro" id="IPR050320">
    <property type="entry name" value="N5-glutamine_MTase"/>
</dbReference>
<dbReference type="GO" id="GO:0008168">
    <property type="term" value="F:methyltransferase activity"/>
    <property type="evidence" value="ECO:0007669"/>
    <property type="project" value="UniProtKB-KW"/>
</dbReference>
<dbReference type="PANTHER" id="PTHR18895:SF74">
    <property type="entry name" value="MTRF1L RELEASE FACTOR GLUTAMINE METHYLTRANSFERASE"/>
    <property type="match status" value="1"/>
</dbReference>
<proteinExistence type="predicted"/>
<keyword evidence="2" id="KW-0489">Methyltransferase</keyword>
<feature type="compositionally biased region" description="Pro residues" evidence="1">
    <location>
        <begin position="125"/>
        <end position="136"/>
    </location>
</feature>
<feature type="region of interest" description="Disordered" evidence="1">
    <location>
        <begin position="117"/>
        <end position="137"/>
    </location>
</feature>
<dbReference type="EMBL" id="AZHD01000001">
    <property type="protein sequence ID" value="OAA68771.1"/>
    <property type="molecule type" value="Genomic_DNA"/>
</dbReference>
<dbReference type="InterPro" id="IPR002052">
    <property type="entry name" value="DNA_methylase_N6_adenine_CS"/>
</dbReference>
<accession>A0A168AHY8</accession>
<keyword evidence="3" id="KW-1185">Reference proteome</keyword>
<dbReference type="PROSITE" id="PS00092">
    <property type="entry name" value="N6_MTASE"/>
    <property type="match status" value="1"/>
</dbReference>
<dbReference type="InterPro" id="IPR029063">
    <property type="entry name" value="SAM-dependent_MTases_sf"/>
</dbReference>